<reference evidence="2" key="1">
    <citation type="submission" date="1998-09" db="EMBL/GenBank/DDBJ databases">
        <title>The F420H2-dehydrogenase from Methanolobus tindarius: Cloning of the ffd operon and expression of the genes in Escherichia coli.</title>
        <authorList>
            <person name="Westenberg D.J."/>
            <person name="Braune A."/>
            <person name="Ruppert C."/>
            <person name="Mueller V."/>
            <person name="Herzberg C."/>
            <person name="Gottschalk G."/>
            <person name="Blaut M."/>
        </authorList>
    </citation>
    <scope>NUCLEOTIDE SEQUENCE</scope>
    <source>
        <strain evidence="2">DSM 2278</strain>
    </source>
</reference>
<accession>Q9UXN7</accession>
<proteinExistence type="predicted"/>
<keyword evidence="1" id="KW-0812">Transmembrane</keyword>
<dbReference type="EMBL" id="AJ011519">
    <property type="protein sequence ID" value="CAB56642.1"/>
    <property type="molecule type" value="Genomic_DNA"/>
</dbReference>
<feature type="transmembrane region" description="Helical" evidence="1">
    <location>
        <begin position="146"/>
        <end position="174"/>
    </location>
</feature>
<dbReference type="AlphaFoldDB" id="Q9UXN7"/>
<dbReference type="PANTHER" id="PTHR31303:SF1">
    <property type="entry name" value="CTP-DEPENDENT DIACYLGLYCEROL KINASE 1"/>
    <property type="match status" value="1"/>
</dbReference>
<dbReference type="GO" id="GO:0004143">
    <property type="term" value="F:ATP-dependent diacylglycerol kinase activity"/>
    <property type="evidence" value="ECO:0007669"/>
    <property type="project" value="InterPro"/>
</dbReference>
<sequence length="215" mass="23678">MTQNGRVDYDLGGDSERKLVHVISGLAYIPLVYFFTEISLYVLFLLEFVFFITVVSLAFLRKAKYQPVCDMIRRWGRKKENYLPLKATLLINTGILISYFLFPVNIVCAAIAITALGDGIATVAGERFGKHNLPYSERKTYEGTMAGIIAAFASTVIFVSPVQALFGSVGALFIESVIGRDLRTGSSINSFINLIKNDNLVLPIASGFIMLAMGQ</sequence>
<feature type="transmembrane region" description="Helical" evidence="1">
    <location>
        <begin position="81"/>
        <end position="100"/>
    </location>
</feature>
<dbReference type="InterPro" id="IPR037997">
    <property type="entry name" value="Dgk1-like"/>
</dbReference>
<gene>
    <name evidence="2" type="primary">ffdD</name>
</gene>
<dbReference type="PANTHER" id="PTHR31303">
    <property type="entry name" value="CTP-DEPENDENT DIACYLGLYCEROL KINASE 1"/>
    <property type="match status" value="1"/>
</dbReference>
<organism evidence="2">
    <name type="scientific">Methanolobus tindarius</name>
    <dbReference type="NCBI Taxonomy" id="2221"/>
    <lineage>
        <taxon>Archaea</taxon>
        <taxon>Methanobacteriati</taxon>
        <taxon>Methanobacteriota</taxon>
        <taxon>Stenosarchaea group</taxon>
        <taxon>Methanomicrobia</taxon>
        <taxon>Methanosarcinales</taxon>
        <taxon>Methanosarcinaceae</taxon>
        <taxon>Methanolobus</taxon>
    </lineage>
</organism>
<dbReference type="PIR" id="T45229">
    <property type="entry name" value="T45229"/>
</dbReference>
<evidence type="ECO:0000256" key="1">
    <source>
        <dbReference type="SAM" id="Phobius"/>
    </source>
</evidence>
<name>Q9UXN7_METTI</name>
<keyword evidence="1" id="KW-1133">Transmembrane helix</keyword>
<evidence type="ECO:0000313" key="2">
    <source>
        <dbReference type="EMBL" id="CAB56642.1"/>
    </source>
</evidence>
<feature type="transmembrane region" description="Helical" evidence="1">
    <location>
        <begin position="41"/>
        <end position="60"/>
    </location>
</feature>
<keyword evidence="1" id="KW-0472">Membrane</keyword>
<feature type="transmembrane region" description="Helical" evidence="1">
    <location>
        <begin position="106"/>
        <end position="125"/>
    </location>
</feature>
<protein>
    <submittedName>
        <fullName evidence="2">F420H2-dehydrogenase subunit, putative</fullName>
    </submittedName>
</protein>